<feature type="region of interest" description="Disordered" evidence="10">
    <location>
        <begin position="553"/>
        <end position="595"/>
    </location>
</feature>
<keyword evidence="9" id="KW-0393">Immunoglobulin domain</keyword>
<reference evidence="14 15" key="2">
    <citation type="submission" date="2019-01" db="EMBL/GenBank/DDBJ databases">
        <title>The decoding of complex shrimp genome reveals the adaptation for benthos swimmer, frequently molting mechanism and breeding impact on genome.</title>
        <authorList>
            <person name="Sun Y."/>
            <person name="Gao Y."/>
            <person name="Yu Y."/>
        </authorList>
    </citation>
    <scope>NUCLEOTIDE SEQUENCE [LARGE SCALE GENOMIC DNA]</scope>
    <source>
        <tissue evidence="14">Muscle</tissue>
    </source>
</reference>
<dbReference type="SUPFAM" id="SSF48726">
    <property type="entry name" value="Immunoglobulin"/>
    <property type="match status" value="1"/>
</dbReference>
<evidence type="ECO:0000259" key="12">
    <source>
        <dbReference type="PROSITE" id="PS50835"/>
    </source>
</evidence>
<feature type="region of interest" description="Disordered" evidence="10">
    <location>
        <begin position="636"/>
        <end position="695"/>
    </location>
</feature>
<evidence type="ECO:0000256" key="3">
    <source>
        <dbReference type="ARBA" id="ARBA00022729"/>
    </source>
</evidence>
<dbReference type="Gene3D" id="2.60.40.10">
    <property type="entry name" value="Immunoglobulins"/>
    <property type="match status" value="4"/>
</dbReference>
<protein>
    <submittedName>
        <fullName evidence="14">Down syndrome cell adhesion molecule-like protein</fullName>
    </submittedName>
</protein>
<dbReference type="GO" id="GO:0030154">
    <property type="term" value="P:cell differentiation"/>
    <property type="evidence" value="ECO:0007669"/>
    <property type="project" value="UniProtKB-ARBA"/>
</dbReference>
<dbReference type="SMART" id="SM00408">
    <property type="entry name" value="IGc2"/>
    <property type="match status" value="1"/>
</dbReference>
<evidence type="ECO:0000259" key="13">
    <source>
        <dbReference type="PROSITE" id="PS50853"/>
    </source>
</evidence>
<dbReference type="PANTHER" id="PTHR13817:SF73">
    <property type="entry name" value="FIBRONECTIN TYPE-III DOMAIN-CONTAINING PROTEIN"/>
    <property type="match status" value="1"/>
</dbReference>
<proteinExistence type="predicted"/>
<dbReference type="InterPro" id="IPR056754">
    <property type="entry name" value="DSCAM/DSCAML_C"/>
</dbReference>
<dbReference type="GO" id="GO:0009653">
    <property type="term" value="P:anatomical structure morphogenesis"/>
    <property type="evidence" value="ECO:0007669"/>
    <property type="project" value="UniProtKB-ARBA"/>
</dbReference>
<dbReference type="InterPro" id="IPR036116">
    <property type="entry name" value="FN3_sf"/>
</dbReference>
<evidence type="ECO:0000256" key="8">
    <source>
        <dbReference type="ARBA" id="ARBA00023157"/>
    </source>
</evidence>
<dbReference type="SUPFAM" id="SSF49265">
    <property type="entry name" value="Fibronectin type III"/>
    <property type="match status" value="2"/>
</dbReference>
<evidence type="ECO:0000256" key="10">
    <source>
        <dbReference type="SAM" id="MobiDB-lite"/>
    </source>
</evidence>
<dbReference type="InterPro" id="IPR036179">
    <property type="entry name" value="Ig-like_dom_sf"/>
</dbReference>
<dbReference type="Proteomes" id="UP000283509">
    <property type="component" value="Unassembled WGS sequence"/>
</dbReference>
<feature type="domain" description="Fibronectin type-III" evidence="13">
    <location>
        <begin position="399"/>
        <end position="495"/>
    </location>
</feature>
<evidence type="ECO:0000256" key="7">
    <source>
        <dbReference type="ARBA" id="ARBA00023136"/>
    </source>
</evidence>
<dbReference type="InterPro" id="IPR007110">
    <property type="entry name" value="Ig-like_dom"/>
</dbReference>
<name>A0A423THX2_PENVA</name>
<feature type="domain" description="Fibronectin type-III" evidence="13">
    <location>
        <begin position="119"/>
        <end position="213"/>
    </location>
</feature>
<evidence type="ECO:0000256" key="4">
    <source>
        <dbReference type="ARBA" id="ARBA00022737"/>
    </source>
</evidence>
<dbReference type="GO" id="GO:0016020">
    <property type="term" value="C:membrane"/>
    <property type="evidence" value="ECO:0007669"/>
    <property type="project" value="UniProtKB-SubCell"/>
</dbReference>
<dbReference type="PANTHER" id="PTHR13817">
    <property type="entry name" value="TITIN"/>
    <property type="match status" value="1"/>
</dbReference>
<evidence type="ECO:0000256" key="6">
    <source>
        <dbReference type="ARBA" id="ARBA00022989"/>
    </source>
</evidence>
<feature type="region of interest" description="Disordered" evidence="10">
    <location>
        <begin position="792"/>
        <end position="897"/>
    </location>
</feature>
<dbReference type="Pfam" id="PF25059">
    <property type="entry name" value="FN3_DSCAM-DSCAML_C"/>
    <property type="match status" value="1"/>
</dbReference>
<dbReference type="OrthoDB" id="6356708at2759"/>
<dbReference type="Pfam" id="PF07679">
    <property type="entry name" value="I-set"/>
    <property type="match status" value="1"/>
</dbReference>
<keyword evidence="3" id="KW-0732">Signal</keyword>
<comment type="caution">
    <text evidence="14">The sequence shown here is derived from an EMBL/GenBank/DDBJ whole genome shotgun (WGS) entry which is preliminary data.</text>
</comment>
<dbReference type="EMBL" id="QCYY01001697">
    <property type="protein sequence ID" value="ROT76064.1"/>
    <property type="molecule type" value="Genomic_DNA"/>
</dbReference>
<feature type="compositionally biased region" description="Basic and acidic residues" evidence="10">
    <location>
        <begin position="662"/>
        <end position="681"/>
    </location>
</feature>
<evidence type="ECO:0000256" key="1">
    <source>
        <dbReference type="ARBA" id="ARBA00004167"/>
    </source>
</evidence>
<feature type="compositionally biased region" description="Basic and acidic residues" evidence="10">
    <location>
        <begin position="862"/>
        <end position="876"/>
    </location>
</feature>
<feature type="transmembrane region" description="Helical" evidence="11">
    <location>
        <begin position="524"/>
        <end position="546"/>
    </location>
</feature>
<keyword evidence="2 11" id="KW-0812">Transmembrane</keyword>
<feature type="domain" description="Fibronectin type-III" evidence="13">
    <location>
        <begin position="307"/>
        <end position="398"/>
    </location>
</feature>
<dbReference type="InterPro" id="IPR013098">
    <property type="entry name" value="Ig_I-set"/>
</dbReference>
<keyword evidence="6 11" id="KW-1133">Transmembrane helix</keyword>
<sequence length="940" mass="101284">MCSLCRGNVSYVAPSCPPAGVSCRGSGRGVVRVWWSQPPTHCSQTPVAGYTIVATPTTHTHHPSDSTKWEVNTTNLEKNLDSLPPATNISVRVKAFNNVGFSPSNKPVFCVTEDDIPGAPGKVQVTVTGPRKVLVTWVPPQPPTGNILHYTLYSVKDDQVRDRDVVGAAGSESTWRELRDLAPSSRIEVWVTATTAAGEGNPSPRLTALLKPTATHAPVALGGGRTWRVGAGAGVTLGCRGRGKPAPSIVWSRGGQTITSGQFTQLLPGGDLHLTGVRETANYTCKVSNTMGVDSLTHHVIVVTMPPPPTLSLAYATHDALNLTIVPTGDGGAPILGYTVHHRGRAGEWVETEVDPGVESAAVRGLPCGAPHHLYLTAWNSHGTSPPSPVLEVSTHGAPPGRPNPAKIVEVNATCVTLRLYAWPESGCPVTHWKVEQGSEDPAVLWTPLHAHVTRDMTDLGLCDLTSASRHLLRLTASSTAGDTTVVYRVTTRDHTGGSIAAESVQEVQVSGPPGVGGWLDAHVVAGVVSALLLAAALIICVCVAVRRRRQGESLDNKGGGEDDNARNSELTRAHLYSPTPTKKPRGSLASLKTQDDASDPYEICPYATFSVGSSEGTLEYGLSLHALTPRDCLDLPAAHSDRHPHEAPGYAHPPRQRAQSHYKETETRAWAEDPRKDTRSRPHRSRSRNRASGSCMYGPATINLNILLSNFFEGRRHPLKNLYQCPRRNNLMKLRCNNAIECRECCDRVLELTSHIRKNQYHQVCPETAALLLMPVAAAYPRCQCGPALNTDSVRRDSSTESNDASSPERDRLGRSCALGRTRCHLSGMPGSHRARTESSSSESSPLTPPRPLHPPSAFSDSRELSEAECDREIFQSEGGSGGGSRPRRQSEGEDIKAELTVLLQRTQTPRPLPGERPSSHPVIIMYLFIHSLTFGRTC</sequence>
<comment type="subcellular location">
    <subcellularLocation>
        <location evidence="1">Membrane</location>
        <topology evidence="1">Single-pass membrane protein</topology>
    </subcellularLocation>
</comment>
<feature type="domain" description="Fibronectin type-III" evidence="13">
    <location>
        <begin position="17"/>
        <end position="115"/>
    </location>
</feature>
<dbReference type="InterPro" id="IPR013783">
    <property type="entry name" value="Ig-like_fold"/>
</dbReference>
<gene>
    <name evidence="14" type="ORF">C7M84_005374</name>
</gene>
<feature type="domain" description="Ig-like" evidence="12">
    <location>
        <begin position="212"/>
        <end position="297"/>
    </location>
</feature>
<dbReference type="InterPro" id="IPR050964">
    <property type="entry name" value="Striated_Muscle_Regulatory"/>
</dbReference>
<dbReference type="PROSITE" id="PS51257">
    <property type="entry name" value="PROKAR_LIPOPROTEIN"/>
    <property type="match status" value="1"/>
</dbReference>
<evidence type="ECO:0000256" key="2">
    <source>
        <dbReference type="ARBA" id="ARBA00022692"/>
    </source>
</evidence>
<dbReference type="InterPro" id="IPR003598">
    <property type="entry name" value="Ig_sub2"/>
</dbReference>
<dbReference type="CDD" id="cd00063">
    <property type="entry name" value="FN3"/>
    <property type="match status" value="3"/>
</dbReference>
<evidence type="ECO:0000313" key="15">
    <source>
        <dbReference type="Proteomes" id="UP000283509"/>
    </source>
</evidence>
<dbReference type="InterPro" id="IPR003961">
    <property type="entry name" value="FN3_dom"/>
</dbReference>
<organism evidence="14 15">
    <name type="scientific">Penaeus vannamei</name>
    <name type="common">Whiteleg shrimp</name>
    <name type="synonym">Litopenaeus vannamei</name>
    <dbReference type="NCBI Taxonomy" id="6689"/>
    <lineage>
        <taxon>Eukaryota</taxon>
        <taxon>Metazoa</taxon>
        <taxon>Ecdysozoa</taxon>
        <taxon>Arthropoda</taxon>
        <taxon>Crustacea</taxon>
        <taxon>Multicrustacea</taxon>
        <taxon>Malacostraca</taxon>
        <taxon>Eumalacostraca</taxon>
        <taxon>Eucarida</taxon>
        <taxon>Decapoda</taxon>
        <taxon>Dendrobranchiata</taxon>
        <taxon>Penaeoidea</taxon>
        <taxon>Penaeidae</taxon>
        <taxon>Penaeus</taxon>
    </lineage>
</organism>
<dbReference type="PROSITE" id="PS50853">
    <property type="entry name" value="FN3"/>
    <property type="match status" value="4"/>
</dbReference>
<reference evidence="14 15" key="1">
    <citation type="submission" date="2018-04" db="EMBL/GenBank/DDBJ databases">
        <authorList>
            <person name="Zhang X."/>
            <person name="Yuan J."/>
            <person name="Li F."/>
            <person name="Xiang J."/>
        </authorList>
    </citation>
    <scope>NUCLEOTIDE SEQUENCE [LARGE SCALE GENOMIC DNA]</scope>
    <source>
        <tissue evidence="14">Muscle</tissue>
    </source>
</reference>
<evidence type="ECO:0000256" key="5">
    <source>
        <dbReference type="ARBA" id="ARBA00022889"/>
    </source>
</evidence>
<evidence type="ECO:0000313" key="14">
    <source>
        <dbReference type="EMBL" id="ROT76064.1"/>
    </source>
</evidence>
<accession>A0A423THX2</accession>
<evidence type="ECO:0000256" key="11">
    <source>
        <dbReference type="SAM" id="Phobius"/>
    </source>
</evidence>
<keyword evidence="7 11" id="KW-0472">Membrane</keyword>
<evidence type="ECO:0000256" key="9">
    <source>
        <dbReference type="ARBA" id="ARBA00023319"/>
    </source>
</evidence>
<keyword evidence="15" id="KW-1185">Reference proteome</keyword>
<dbReference type="PROSITE" id="PS50835">
    <property type="entry name" value="IG_LIKE"/>
    <property type="match status" value="1"/>
</dbReference>
<dbReference type="AlphaFoldDB" id="A0A423THX2"/>
<dbReference type="GO" id="GO:0007155">
    <property type="term" value="P:cell adhesion"/>
    <property type="evidence" value="ECO:0007669"/>
    <property type="project" value="UniProtKB-KW"/>
</dbReference>
<keyword evidence="4" id="KW-0677">Repeat</keyword>
<keyword evidence="8" id="KW-1015">Disulfide bond</keyword>
<dbReference type="SMART" id="SM00060">
    <property type="entry name" value="FN3"/>
    <property type="match status" value="4"/>
</dbReference>
<dbReference type="Pfam" id="PF00041">
    <property type="entry name" value="fn3"/>
    <property type="match status" value="2"/>
</dbReference>
<dbReference type="STRING" id="6689.A0A423THX2"/>
<keyword evidence="5" id="KW-0130">Cell adhesion</keyword>
<feature type="compositionally biased region" description="Basic and acidic residues" evidence="10">
    <location>
        <begin position="553"/>
        <end position="573"/>
    </location>
</feature>